<proteinExistence type="predicted"/>
<comment type="caution">
    <text evidence="4">The sequence shown here is derived from an EMBL/GenBank/DDBJ whole genome shotgun (WGS) entry which is preliminary data.</text>
</comment>
<dbReference type="Proteomes" id="UP000295453">
    <property type="component" value="Unassembled WGS sequence"/>
</dbReference>
<dbReference type="InterPro" id="IPR036388">
    <property type="entry name" value="WH-like_DNA-bd_sf"/>
</dbReference>
<dbReference type="PANTHER" id="PTHR30319">
    <property type="entry name" value="PHENYLACETIC ACID REGULATOR-RELATED TRANSCRIPTIONAL REPRESSOR"/>
    <property type="match status" value="1"/>
</dbReference>
<sequence>MDVPTDVAPLSARSVVLSLLLGAHPARLTTAELTRAGDHVGVASATLRVALSRAVAAGDLVRFDGGYQLGERLTSRQARQDEGVEDAESEWDGSWEMAVVVVTGRSGAERAALREELSGARLAELREGVWTRPANLRRSPAYAADPVLSTFRSVPDEDPAELAARLWDLPAWADTGRRILAQLGAAIAPADRLAAAAHLVRHLTSDPLLPPGLLPADWPGAELRDAYSAYQQELLTLTRQTA</sequence>
<dbReference type="Gene3D" id="3.30.70.2650">
    <property type="match status" value="1"/>
</dbReference>
<evidence type="ECO:0000259" key="2">
    <source>
        <dbReference type="Pfam" id="PF08223"/>
    </source>
</evidence>
<dbReference type="GO" id="GO:0006351">
    <property type="term" value="P:DNA-templated transcription"/>
    <property type="evidence" value="ECO:0007669"/>
    <property type="project" value="TreeGrafter"/>
</dbReference>
<evidence type="ECO:0000313" key="5">
    <source>
        <dbReference type="Proteomes" id="UP000295453"/>
    </source>
</evidence>
<evidence type="ECO:0000259" key="1">
    <source>
        <dbReference type="Pfam" id="PF07848"/>
    </source>
</evidence>
<dbReference type="OrthoDB" id="2270427at2"/>
<evidence type="ECO:0000259" key="3">
    <source>
        <dbReference type="Pfam" id="PF20803"/>
    </source>
</evidence>
<organism evidence="4 5">
    <name type="scientific">Nocardioides jejuensis</name>
    <dbReference type="NCBI Taxonomy" id="2502782"/>
    <lineage>
        <taxon>Bacteria</taxon>
        <taxon>Bacillati</taxon>
        <taxon>Actinomycetota</taxon>
        <taxon>Actinomycetes</taxon>
        <taxon>Propionibacteriales</taxon>
        <taxon>Nocardioidaceae</taxon>
        <taxon>Nocardioides</taxon>
    </lineage>
</organism>
<dbReference type="Gene3D" id="1.20.58.1460">
    <property type="match status" value="1"/>
</dbReference>
<dbReference type="AlphaFoldDB" id="A0A4R1CE32"/>
<dbReference type="InterPro" id="IPR013225">
    <property type="entry name" value="PaaX_C"/>
</dbReference>
<name>A0A4R1CE32_9ACTN</name>
<dbReference type="Pfam" id="PF07848">
    <property type="entry name" value="PaaX"/>
    <property type="match status" value="1"/>
</dbReference>
<feature type="domain" description="Transcriptional repressor PaaX-like central Cas2-like" evidence="3">
    <location>
        <begin position="89"/>
        <end position="138"/>
    </location>
</feature>
<dbReference type="EMBL" id="SJZJ01000011">
    <property type="protein sequence ID" value="TCJ28328.1"/>
    <property type="molecule type" value="Genomic_DNA"/>
</dbReference>
<dbReference type="Pfam" id="PF20803">
    <property type="entry name" value="PaaX_M"/>
    <property type="match status" value="1"/>
</dbReference>
<accession>A0A4R1CE32</accession>
<gene>
    <name evidence="4" type="ORF">EPD65_08310</name>
</gene>
<dbReference type="InterPro" id="IPR012906">
    <property type="entry name" value="PaaX-like_N"/>
</dbReference>
<dbReference type="PANTHER" id="PTHR30319:SF1">
    <property type="entry name" value="TRANSCRIPTIONAL REPRESSOR PAAX"/>
    <property type="match status" value="1"/>
</dbReference>
<feature type="domain" description="Transcriptional repressor PaaX-like N-terminal" evidence="1">
    <location>
        <begin position="11"/>
        <end position="72"/>
    </location>
</feature>
<dbReference type="Gene3D" id="1.10.10.10">
    <property type="entry name" value="Winged helix-like DNA-binding domain superfamily/Winged helix DNA-binding domain"/>
    <property type="match status" value="1"/>
</dbReference>
<protein>
    <submittedName>
        <fullName evidence="4">PaaX domain-containing protein, C-domain protein</fullName>
    </submittedName>
</protein>
<evidence type="ECO:0000313" key="4">
    <source>
        <dbReference type="EMBL" id="TCJ28328.1"/>
    </source>
</evidence>
<keyword evidence="5" id="KW-1185">Reference proteome</keyword>
<feature type="domain" description="Transcriptional repressor PaaX-like C-terminal" evidence="2">
    <location>
        <begin position="196"/>
        <end position="238"/>
    </location>
</feature>
<dbReference type="Pfam" id="PF08223">
    <property type="entry name" value="PaaX_C"/>
    <property type="match status" value="1"/>
</dbReference>
<reference evidence="4 5" key="1">
    <citation type="submission" date="2019-03" db="EMBL/GenBank/DDBJ databases">
        <authorList>
            <person name="Kim M.K.M."/>
        </authorList>
    </citation>
    <scope>NUCLEOTIDE SEQUENCE [LARGE SCALE GENOMIC DNA]</scope>
    <source>
        <strain evidence="4 5">18JY15-6</strain>
    </source>
</reference>
<dbReference type="InterPro" id="IPR048846">
    <property type="entry name" value="PaaX-like_central"/>
</dbReference>